<dbReference type="InterPro" id="IPR005178">
    <property type="entry name" value="Ostalpha/TMEM184C"/>
</dbReference>
<name>A0A4Q9MFH5_9APHY</name>
<evidence type="ECO:0000313" key="7">
    <source>
        <dbReference type="EMBL" id="TBU25288.1"/>
    </source>
</evidence>
<feature type="transmembrane region" description="Helical" evidence="6">
    <location>
        <begin position="35"/>
        <end position="56"/>
    </location>
</feature>
<protein>
    <submittedName>
        <fullName evidence="7">Organic solute transporter Ostalpha-domain-containing protein</fullName>
    </submittedName>
</protein>
<feature type="compositionally biased region" description="Low complexity" evidence="5">
    <location>
        <begin position="345"/>
        <end position="363"/>
    </location>
</feature>
<evidence type="ECO:0000256" key="5">
    <source>
        <dbReference type="SAM" id="MobiDB-lite"/>
    </source>
</evidence>
<feature type="region of interest" description="Disordered" evidence="5">
    <location>
        <begin position="396"/>
        <end position="421"/>
    </location>
</feature>
<evidence type="ECO:0000256" key="6">
    <source>
        <dbReference type="SAM" id="Phobius"/>
    </source>
</evidence>
<dbReference type="Pfam" id="PF03619">
    <property type="entry name" value="Solute_trans_a"/>
    <property type="match status" value="1"/>
</dbReference>
<accession>A0A4Q9MFH5</accession>
<proteinExistence type="predicted"/>
<feature type="transmembrane region" description="Helical" evidence="6">
    <location>
        <begin position="202"/>
        <end position="221"/>
    </location>
</feature>
<keyword evidence="2 6" id="KW-0812">Transmembrane</keyword>
<keyword evidence="4 6" id="KW-0472">Membrane</keyword>
<dbReference type="AlphaFoldDB" id="A0A4Q9MFH5"/>
<evidence type="ECO:0000256" key="1">
    <source>
        <dbReference type="ARBA" id="ARBA00004141"/>
    </source>
</evidence>
<evidence type="ECO:0000256" key="2">
    <source>
        <dbReference type="ARBA" id="ARBA00022692"/>
    </source>
</evidence>
<dbReference type="OrthoDB" id="5348404at2759"/>
<reference evidence="7" key="1">
    <citation type="submission" date="2019-01" db="EMBL/GenBank/DDBJ databases">
        <title>Draft genome sequences of three monokaryotic isolates of the white-rot basidiomycete fungus Dichomitus squalens.</title>
        <authorList>
            <consortium name="DOE Joint Genome Institute"/>
            <person name="Lopez S.C."/>
            <person name="Andreopoulos B."/>
            <person name="Pangilinan J."/>
            <person name="Lipzen A."/>
            <person name="Riley R."/>
            <person name="Ahrendt S."/>
            <person name="Ng V."/>
            <person name="Barry K."/>
            <person name="Daum C."/>
            <person name="Grigoriev I.V."/>
            <person name="Hilden K.S."/>
            <person name="Makela M.R."/>
            <person name="de Vries R.P."/>
        </authorList>
    </citation>
    <scope>NUCLEOTIDE SEQUENCE [LARGE SCALE GENOMIC DNA]</scope>
    <source>
        <strain evidence="7">OM18370.1</strain>
    </source>
</reference>
<dbReference type="EMBL" id="ML143464">
    <property type="protein sequence ID" value="TBU25288.1"/>
    <property type="molecule type" value="Genomic_DNA"/>
</dbReference>
<gene>
    <name evidence="7" type="ORF">BD311DRAFT_764998</name>
</gene>
<keyword evidence="3 6" id="KW-1133">Transmembrane helix</keyword>
<comment type="subcellular location">
    <subcellularLocation>
        <location evidence="1">Membrane</location>
        <topology evidence="1">Multi-pass membrane protein</topology>
    </subcellularLocation>
</comment>
<dbReference type="Proteomes" id="UP000292957">
    <property type="component" value="Unassembled WGS sequence"/>
</dbReference>
<dbReference type="GO" id="GO:0016020">
    <property type="term" value="C:membrane"/>
    <property type="evidence" value="ECO:0007669"/>
    <property type="project" value="UniProtKB-SubCell"/>
</dbReference>
<evidence type="ECO:0000256" key="4">
    <source>
        <dbReference type="ARBA" id="ARBA00023136"/>
    </source>
</evidence>
<dbReference type="PANTHER" id="PTHR23423">
    <property type="entry name" value="ORGANIC SOLUTE TRANSPORTER-RELATED"/>
    <property type="match status" value="1"/>
</dbReference>
<dbReference type="SMART" id="SM01417">
    <property type="entry name" value="Solute_trans_a"/>
    <property type="match status" value="1"/>
</dbReference>
<feature type="region of interest" description="Disordered" evidence="5">
    <location>
        <begin position="345"/>
        <end position="382"/>
    </location>
</feature>
<evidence type="ECO:0000256" key="3">
    <source>
        <dbReference type="ARBA" id="ARBA00022989"/>
    </source>
</evidence>
<sequence length="421" mass="46405">MVAQNSTLCPSDNAQIIDQSSFWSSDGVNWDAHRIGWVVSGACAAVTVLLTAINVSFHCSIRILYMPAVYALISFFSYRFFRSYTYYDLIECGTAFLLLLIEYVAATAVGHDVDNAILRKDKSSLPIPFCCWRYRPTKLSLSIAGIICQHYGVLCESGPWSFKTAHAYISVIDAVSITVALYGLLIFYGLTKDELVGKKPLAKFLSIKLIVMFTFYQYLVFDALEGVKNSPIKATSYWTPTNIVDGLNALAICIEMVLFSAFMMHAYTWKEYIIPGRPKTGFGRPLLDSINYADFAREIWSSTKFFIDYMRGKPGTHGVRVTVTDADGRAVAKKTYGEAFGFEHSSSSGVSSLSSSPSANGYRGRAGGGGESMSMSAVRPPRESYEENIRLAPYQYGGGEANSPEGYGTGPSMENVSIPRY</sequence>
<organism evidence="7">
    <name type="scientific">Dichomitus squalens</name>
    <dbReference type="NCBI Taxonomy" id="114155"/>
    <lineage>
        <taxon>Eukaryota</taxon>
        <taxon>Fungi</taxon>
        <taxon>Dikarya</taxon>
        <taxon>Basidiomycota</taxon>
        <taxon>Agaricomycotina</taxon>
        <taxon>Agaricomycetes</taxon>
        <taxon>Polyporales</taxon>
        <taxon>Polyporaceae</taxon>
        <taxon>Dichomitus</taxon>
    </lineage>
</organism>
<feature type="transmembrane region" description="Helical" evidence="6">
    <location>
        <begin position="167"/>
        <end position="190"/>
    </location>
</feature>
<feature type="transmembrane region" description="Helical" evidence="6">
    <location>
        <begin position="247"/>
        <end position="269"/>
    </location>
</feature>